<proteinExistence type="inferred from homology"/>
<dbReference type="EMBL" id="UGGP01000001">
    <property type="protein sequence ID" value="STO08995.1"/>
    <property type="molecule type" value="Genomic_DNA"/>
</dbReference>
<dbReference type="OrthoDB" id="9761056at2"/>
<comment type="subcellular location">
    <subcellularLocation>
        <location evidence="1 8">Cell membrane</location>
        <topology evidence="1 8">Multi-pass membrane protein</topology>
    </subcellularLocation>
</comment>
<dbReference type="Pfam" id="PF02652">
    <property type="entry name" value="Lactate_perm"/>
    <property type="match status" value="1"/>
</dbReference>
<evidence type="ECO:0000256" key="3">
    <source>
        <dbReference type="ARBA" id="ARBA00022448"/>
    </source>
</evidence>
<feature type="transmembrane region" description="Helical" evidence="8">
    <location>
        <begin position="312"/>
        <end position="331"/>
    </location>
</feature>
<dbReference type="RefSeq" id="WP_051638924.1">
    <property type="nucleotide sequence ID" value="NZ_UGGP01000001.1"/>
</dbReference>
<evidence type="ECO:0000256" key="7">
    <source>
        <dbReference type="ARBA" id="ARBA00023136"/>
    </source>
</evidence>
<keyword evidence="7 8" id="KW-0472">Membrane</keyword>
<dbReference type="GO" id="GO:0015129">
    <property type="term" value="F:lactate transmembrane transporter activity"/>
    <property type="evidence" value="ECO:0007669"/>
    <property type="project" value="UniProtKB-UniRule"/>
</dbReference>
<feature type="transmembrane region" description="Helical" evidence="8">
    <location>
        <begin position="227"/>
        <end position="245"/>
    </location>
</feature>
<evidence type="ECO:0000256" key="6">
    <source>
        <dbReference type="ARBA" id="ARBA00022989"/>
    </source>
</evidence>
<reference evidence="9 10" key="1">
    <citation type="submission" date="2018-06" db="EMBL/GenBank/DDBJ databases">
        <authorList>
            <consortium name="Pathogen Informatics"/>
            <person name="Doyle S."/>
        </authorList>
    </citation>
    <scope>NUCLEOTIDE SEQUENCE [LARGE SCALE GENOMIC DNA]</scope>
    <source>
        <strain evidence="9 10">NCTC13163</strain>
    </source>
</reference>
<feature type="transmembrane region" description="Helical" evidence="8">
    <location>
        <begin position="6"/>
        <end position="22"/>
    </location>
</feature>
<comment type="function">
    <text evidence="8">Uptake of L-lactate across the membrane. Can also transport D-lactate and glycolate.</text>
</comment>
<feature type="transmembrane region" description="Helical" evidence="8">
    <location>
        <begin position="358"/>
        <end position="378"/>
    </location>
</feature>
<evidence type="ECO:0000256" key="5">
    <source>
        <dbReference type="ARBA" id="ARBA00022692"/>
    </source>
</evidence>
<keyword evidence="5 8" id="KW-0812">Transmembrane</keyword>
<feature type="transmembrane region" description="Helical" evidence="8">
    <location>
        <begin position="155"/>
        <end position="173"/>
    </location>
</feature>
<feature type="transmembrane region" description="Helical" evidence="8">
    <location>
        <begin position="29"/>
        <end position="47"/>
    </location>
</feature>
<dbReference type="Proteomes" id="UP000254060">
    <property type="component" value="Unassembled WGS sequence"/>
</dbReference>
<dbReference type="STRING" id="1397694.GCA_000702585_02876"/>
<sequence length="546" mass="57896">MTIFEWITALMPIVAVLILLVIMRLPASVAMPLSLVLTALLAFFVWQLDVTQITAAILQGLVIAITAAWIVYGAIGMMNTMKEGGGMNAIRSGFVTITPDPRIQVLIVGWLFVSFIEGASGFGTPATVAAPLLIALGFPPIAAVVIALSADVSAVTFGAVGTPALIGIGNGLSLDVSQPEAIEFLTSVVLQTVLIDMVVGLFIPFILILMLTRFFSKAKSVKPALEVLPIALVAALVYSVPAYLWTLVLGFEFGGMLGGLTGLVILVAMAKKGILMPKRVWTFDGYVDELDEPLEQPTVKTGKRELPQWKAWAPYLILTIFLILTRTVPFLNELTRSVRINLPDILGVTGISTSWEPFYSPGFMFILTMIATFFLHNMSWSQVASVFKSTTLGIGGTLITLAASVPMVRIFIHSENGGAGLGSMPVELATAAADTFGGVWPIVAPWIGALGSFVSGSATFSNMMFSSLTTSVADSVGMSETLALSMQMAGANAGNMICVLNVVAVASVAGLLGKEGTIIRYTLMPMIYYVTATGIVGVILATFFMN</sequence>
<dbReference type="GO" id="GO:0005886">
    <property type="term" value="C:plasma membrane"/>
    <property type="evidence" value="ECO:0007669"/>
    <property type="project" value="UniProtKB-SubCell"/>
</dbReference>
<feature type="transmembrane region" description="Helical" evidence="8">
    <location>
        <begin position="493"/>
        <end position="514"/>
    </location>
</feature>
<evidence type="ECO:0000256" key="8">
    <source>
        <dbReference type="RuleBase" id="RU365092"/>
    </source>
</evidence>
<evidence type="ECO:0000256" key="2">
    <source>
        <dbReference type="ARBA" id="ARBA00010100"/>
    </source>
</evidence>
<accession>A0A377FX38</accession>
<evidence type="ECO:0000313" key="10">
    <source>
        <dbReference type="Proteomes" id="UP000254060"/>
    </source>
</evidence>
<comment type="similarity">
    <text evidence="2 8">Belongs to the lactate permease family.</text>
</comment>
<organism evidence="9 10">
    <name type="scientific">Exiguobacterium aurantiacum</name>
    <dbReference type="NCBI Taxonomy" id="33987"/>
    <lineage>
        <taxon>Bacteria</taxon>
        <taxon>Bacillati</taxon>
        <taxon>Bacillota</taxon>
        <taxon>Bacilli</taxon>
        <taxon>Bacillales</taxon>
        <taxon>Bacillales Family XII. Incertae Sedis</taxon>
        <taxon>Exiguobacterium</taxon>
    </lineage>
</organism>
<keyword evidence="4 8" id="KW-1003">Cell membrane</keyword>
<keyword evidence="3 8" id="KW-0813">Transport</keyword>
<dbReference type="InterPro" id="IPR003804">
    <property type="entry name" value="Lactate_perm"/>
</dbReference>
<keyword evidence="6 8" id="KW-1133">Transmembrane helix</keyword>
<protein>
    <recommendedName>
        <fullName evidence="8">L-lactate permease</fullName>
    </recommendedName>
</protein>
<feature type="transmembrane region" description="Helical" evidence="8">
    <location>
        <begin position="128"/>
        <end position="148"/>
    </location>
</feature>
<feature type="transmembrane region" description="Helical" evidence="8">
    <location>
        <begin position="390"/>
        <end position="412"/>
    </location>
</feature>
<evidence type="ECO:0000256" key="1">
    <source>
        <dbReference type="ARBA" id="ARBA00004651"/>
    </source>
</evidence>
<name>A0A377FX38_9BACL</name>
<evidence type="ECO:0000256" key="4">
    <source>
        <dbReference type="ARBA" id="ARBA00022475"/>
    </source>
</evidence>
<evidence type="ECO:0000313" key="9">
    <source>
        <dbReference type="EMBL" id="STO08995.1"/>
    </source>
</evidence>
<dbReference type="PANTHER" id="PTHR30003">
    <property type="entry name" value="L-LACTATE PERMEASE"/>
    <property type="match status" value="1"/>
</dbReference>
<feature type="transmembrane region" description="Helical" evidence="8">
    <location>
        <begin position="526"/>
        <end position="545"/>
    </location>
</feature>
<dbReference type="GO" id="GO:0015295">
    <property type="term" value="F:solute:proton symporter activity"/>
    <property type="evidence" value="ECO:0007669"/>
    <property type="project" value="TreeGrafter"/>
</dbReference>
<feature type="transmembrane region" description="Helical" evidence="8">
    <location>
        <begin position="193"/>
        <end position="215"/>
    </location>
</feature>
<dbReference type="PANTHER" id="PTHR30003:SF0">
    <property type="entry name" value="GLYCOLATE PERMEASE GLCA-RELATED"/>
    <property type="match status" value="1"/>
</dbReference>
<gene>
    <name evidence="9" type="primary">glcA_1</name>
    <name evidence="9" type="ORF">NCTC13163_02390</name>
</gene>
<feature type="transmembrane region" description="Helical" evidence="8">
    <location>
        <begin position="251"/>
        <end position="270"/>
    </location>
</feature>
<feature type="transmembrane region" description="Helical" evidence="8">
    <location>
        <begin position="53"/>
        <end position="75"/>
    </location>
</feature>
<dbReference type="AlphaFoldDB" id="A0A377FX38"/>